<accession>A0ABS2WMK5</accession>
<feature type="transmembrane region" description="Helical" evidence="3">
    <location>
        <begin position="490"/>
        <end position="511"/>
    </location>
</feature>
<feature type="coiled-coil region" evidence="2">
    <location>
        <begin position="93"/>
        <end position="120"/>
    </location>
</feature>
<comment type="caution">
    <text evidence="5">The sequence shown here is derived from an EMBL/GenBank/DDBJ whole genome shotgun (WGS) entry which is preliminary data.</text>
</comment>
<proteinExistence type="predicted"/>
<sequence length="1280" mass="136519">MAESLGEIRGQVKLETKGFEQGISQINRQLRLVKSEMDTSSAKMRAFGQSQDQLRLHANLLAKQIDLQRQKVSLLSQIHEAYTQKLGANANETEKMAVRLNRAQAELANMEGALRRVNTQMNQQRSLFGRFGQNMFYIREQAIETGIALGAMAGGLAVALGSAVKKAADFEAQLSSVKAVTGASAQEMEQFRQLAIQMGAKTKFSAMEAAQGIEELAKAGVSTRDILNGGLKGALDLAAAGELSLAEAAEIASTALNAFKADHLSVAEAANILAGAANASATDVHELRYGLAAAAAVASGAGMSFRDTATALAVFAQNGLKGSDAGTSLKTMLLNLSPSSKEAAEEMKKLGIITADGKNQFFDAHGKVKSFAEIAGVLRDRLRNLSEEQRNQALKTMFGTDAIRAANIAFKEGAEGVREMAQEMSKTTAAEVASQRMNNLKGTIEQLRGAFETAQIEMGSMFLPVLRSLANGVQSVMDWFSQLNPTTKEAIGIFASVTAGVLALGGAIAGIIAISNPFVAAIVGASVAIGGLAGLSHKLSADMNQAETDARRFGVGVSQGTIQAAKGYMDLRDKAMVNLARLRIASGAEAKRIVNETVAIFAQMGDKIVTELNRDKINVQKATATMLTQVPNALKPAVQKVADDAIKKIDTQIKKIQQANEIIRKGLLEYGGNLSKMPKKFAAEYQQALRDVDQGAQTFVKKVSDLNSFMKKLESERGKISVEGAKQWMTTIDQTYKHAVDAAKRTSKELKAVWEEQLANGNITREQYNQQIAIIDQMEREKIAVAQQKRAQAIQELRKSMSDEAQQYQLATGQMLDGFMGYVTAKTGLMKSDAQLNEEGKKNNEEFANSVSQSAAKATEAAQKGRERLIKLYGDMGIVAMESFTKGLRSQSPEIIAQKLGLDLKSKMKIDLGPDGKVTAESFVKGLANGTYGFNQVATYFNNRLKQGMKVDLSPEGKQNIATLRAGMQAGIVDVNKAASLLGLDIKSKMKVNLGPQGQYTVQTLLKGLQDGKVDIQTFAKGIEKLLKANAKANLHPEGKAAGDSHAKGLKASQPNVQAAAMALRLGVQSLLGKTTDGGGGNKAGSQFASGILSNKGKAAGNAASVASAAKNNLQVDAYGLGSNLASSFASGILGGKFGVISAAAAIARGAWQAMKDNLKIHSPSRVTMELGRFTAQGFEEGMRSRISQIRRVSDLLSKAAIPIPSTRNTGSGVTVQTVQSVSPPVTAPVYVSLRFDQPVFFKDRSDMEKLSGILAPFIAKEINKQDTLLNRAKGVIQFG</sequence>
<evidence type="ECO:0000313" key="6">
    <source>
        <dbReference type="Proteomes" id="UP001177120"/>
    </source>
</evidence>
<dbReference type="InterPro" id="IPR010090">
    <property type="entry name" value="Phage_tape_meas"/>
</dbReference>
<organism evidence="5 6">
    <name type="scientific">Polycladomyces zharkentensis</name>
    <dbReference type="NCBI Taxonomy" id="2807616"/>
    <lineage>
        <taxon>Bacteria</taxon>
        <taxon>Bacillati</taxon>
        <taxon>Bacillota</taxon>
        <taxon>Bacilli</taxon>
        <taxon>Bacillales</taxon>
        <taxon>Thermoactinomycetaceae</taxon>
        <taxon>Polycladomyces</taxon>
    </lineage>
</organism>
<feature type="coiled-coil region" evidence="2">
    <location>
        <begin position="430"/>
        <end position="457"/>
    </location>
</feature>
<dbReference type="NCBIfam" id="TIGR01760">
    <property type="entry name" value="tape_meas_TP901"/>
    <property type="match status" value="1"/>
</dbReference>
<dbReference type="EMBL" id="JAFHAP010000016">
    <property type="protein sequence ID" value="MBN2910768.1"/>
    <property type="molecule type" value="Genomic_DNA"/>
</dbReference>
<keyword evidence="1" id="KW-1188">Viral release from host cell</keyword>
<keyword evidence="3" id="KW-1133">Transmembrane helix</keyword>
<keyword evidence="3" id="KW-0812">Transmembrane</keyword>
<keyword evidence="6" id="KW-1185">Reference proteome</keyword>
<gene>
    <name evidence="5" type="ORF">JQC72_14805</name>
</gene>
<dbReference type="PANTHER" id="PTHR37813">
    <property type="entry name" value="FELS-2 PROPHAGE PROTEIN"/>
    <property type="match status" value="1"/>
</dbReference>
<evidence type="ECO:0000256" key="3">
    <source>
        <dbReference type="SAM" id="Phobius"/>
    </source>
</evidence>
<evidence type="ECO:0000256" key="2">
    <source>
        <dbReference type="SAM" id="Coils"/>
    </source>
</evidence>
<keyword evidence="2" id="KW-0175">Coiled coil</keyword>
<feature type="transmembrane region" description="Helical" evidence="3">
    <location>
        <begin position="518"/>
        <end position="535"/>
    </location>
</feature>
<reference evidence="5" key="1">
    <citation type="journal article" date="2024" name="Int. J. Syst. Evol. Microbiol.">
        <title>Polycladomyces zharkentensis sp. nov., a novel thermophilic cellulose- and starch-degrading member of the Bacillota from a geothermal aquifer in Kazakhstan.</title>
        <authorList>
            <person name="Mashzhan A."/>
            <person name="Kistaubayeva A."/>
            <person name="Javier-Lopez R."/>
            <person name="Bissenova U."/>
            <person name="Bissenbay A."/>
            <person name="Birkeland N.K."/>
        </authorList>
    </citation>
    <scope>NUCLEOTIDE SEQUENCE</scope>
    <source>
        <strain evidence="5">ZKZ2T</strain>
    </source>
</reference>
<keyword evidence="3" id="KW-0472">Membrane</keyword>
<protein>
    <submittedName>
        <fullName evidence="5">Phage tail tape measure protein</fullName>
    </submittedName>
</protein>
<name>A0ABS2WMK5_9BACL</name>
<feature type="domain" description="Phage tail tape measure protein" evidence="4">
    <location>
        <begin position="192"/>
        <end position="399"/>
    </location>
</feature>
<evidence type="ECO:0000256" key="1">
    <source>
        <dbReference type="ARBA" id="ARBA00022612"/>
    </source>
</evidence>
<dbReference type="RefSeq" id="WP_205496996.1">
    <property type="nucleotide sequence ID" value="NZ_JAFHAP010000016.1"/>
</dbReference>
<evidence type="ECO:0000259" key="4">
    <source>
        <dbReference type="Pfam" id="PF10145"/>
    </source>
</evidence>
<dbReference type="Proteomes" id="UP001177120">
    <property type="component" value="Unassembled WGS sequence"/>
</dbReference>
<dbReference type="Pfam" id="PF10145">
    <property type="entry name" value="PhageMin_Tail"/>
    <property type="match status" value="1"/>
</dbReference>
<evidence type="ECO:0000313" key="5">
    <source>
        <dbReference type="EMBL" id="MBN2910768.1"/>
    </source>
</evidence>
<dbReference type="PANTHER" id="PTHR37813:SF1">
    <property type="entry name" value="FELS-2 PROPHAGE PROTEIN"/>
    <property type="match status" value="1"/>
</dbReference>